<dbReference type="InterPro" id="IPR053134">
    <property type="entry name" value="RNA-dir_DNA_polymerase"/>
</dbReference>
<protein>
    <submittedName>
        <fullName evidence="2">Reverse transcriptase domain-containing protein</fullName>
    </submittedName>
</protein>
<dbReference type="Pfam" id="PF00078">
    <property type="entry name" value="RVT_1"/>
    <property type="match status" value="1"/>
</dbReference>
<dbReference type="InterPro" id="IPR043128">
    <property type="entry name" value="Rev_trsase/Diguanyl_cyclase"/>
</dbReference>
<gene>
    <name evidence="2" type="ORF">Tco_0906556</name>
</gene>
<dbReference type="PROSITE" id="PS50878">
    <property type="entry name" value="RT_POL"/>
    <property type="match status" value="1"/>
</dbReference>
<keyword evidence="3" id="KW-1185">Reference proteome</keyword>
<keyword evidence="2" id="KW-0808">Transferase</keyword>
<keyword evidence="2" id="KW-0695">RNA-directed DNA polymerase</keyword>
<name>A0ABQ5CK65_9ASTR</name>
<dbReference type="InterPro" id="IPR000477">
    <property type="entry name" value="RT_dom"/>
</dbReference>
<dbReference type="Proteomes" id="UP001151760">
    <property type="component" value="Unassembled WGS sequence"/>
</dbReference>
<evidence type="ECO:0000259" key="1">
    <source>
        <dbReference type="PROSITE" id="PS50878"/>
    </source>
</evidence>
<dbReference type="SUPFAM" id="SSF56672">
    <property type="entry name" value="DNA/RNA polymerases"/>
    <property type="match status" value="1"/>
</dbReference>
<keyword evidence="2" id="KW-0548">Nucleotidyltransferase</keyword>
<dbReference type="InterPro" id="IPR043502">
    <property type="entry name" value="DNA/RNA_pol_sf"/>
</dbReference>
<dbReference type="PANTHER" id="PTHR24559:SF427">
    <property type="entry name" value="RNA-DIRECTED DNA POLYMERASE"/>
    <property type="match status" value="1"/>
</dbReference>
<dbReference type="EMBL" id="BQNB010014279">
    <property type="protein sequence ID" value="GJT26281.1"/>
    <property type="molecule type" value="Genomic_DNA"/>
</dbReference>
<comment type="caution">
    <text evidence="2">The sequence shown here is derived from an EMBL/GenBank/DDBJ whole genome shotgun (WGS) entry which is preliminary data.</text>
</comment>
<proteinExistence type="predicted"/>
<evidence type="ECO:0000313" key="3">
    <source>
        <dbReference type="Proteomes" id="UP001151760"/>
    </source>
</evidence>
<organism evidence="2 3">
    <name type="scientific">Tanacetum coccineum</name>
    <dbReference type="NCBI Taxonomy" id="301880"/>
    <lineage>
        <taxon>Eukaryota</taxon>
        <taxon>Viridiplantae</taxon>
        <taxon>Streptophyta</taxon>
        <taxon>Embryophyta</taxon>
        <taxon>Tracheophyta</taxon>
        <taxon>Spermatophyta</taxon>
        <taxon>Magnoliopsida</taxon>
        <taxon>eudicotyledons</taxon>
        <taxon>Gunneridae</taxon>
        <taxon>Pentapetalae</taxon>
        <taxon>asterids</taxon>
        <taxon>campanulids</taxon>
        <taxon>Asterales</taxon>
        <taxon>Asteraceae</taxon>
        <taxon>Asteroideae</taxon>
        <taxon>Anthemideae</taxon>
        <taxon>Anthemidinae</taxon>
        <taxon>Tanacetum</taxon>
    </lineage>
</organism>
<reference evidence="2" key="2">
    <citation type="submission" date="2022-01" db="EMBL/GenBank/DDBJ databases">
        <authorList>
            <person name="Yamashiro T."/>
            <person name="Shiraishi A."/>
            <person name="Satake H."/>
            <person name="Nakayama K."/>
        </authorList>
    </citation>
    <scope>NUCLEOTIDE SEQUENCE</scope>
</reference>
<dbReference type="CDD" id="cd01647">
    <property type="entry name" value="RT_LTR"/>
    <property type="match status" value="1"/>
</dbReference>
<accession>A0ABQ5CK65</accession>
<dbReference type="GO" id="GO:0003964">
    <property type="term" value="F:RNA-directed DNA polymerase activity"/>
    <property type="evidence" value="ECO:0007669"/>
    <property type="project" value="UniProtKB-KW"/>
</dbReference>
<evidence type="ECO:0000313" key="2">
    <source>
        <dbReference type="EMBL" id="GJT26281.1"/>
    </source>
</evidence>
<sequence>MTLTCVFVDSSGCWKEIVTGNLVTIGSSASDMDLTSFLPVGEGGVEGGRKGEGLGIWEEGEILEVHGEHPEGKLKQLKTIKVDELKLEDTPVVRKFPSVFLKDLPGLAKSREVEFYIDLVPRAMLIIRKLNKLTIKNHYPLPRIDDLFDLFQRMRYRHFEFTVMPFGLTNAPAVFMDLMNRVCKPYLEKFVIAFIDDILIYSKSKEEHEVHLKLILELLEKEKLFGKSSKCEFWLQAVRFLGHVVNSEGIHVDPRKIEAVKYWKPSKTPAEIRSFLGLAGYYRRFIANFSKIAKPLTLLTKKR</sequence>
<dbReference type="Gene3D" id="3.30.70.270">
    <property type="match status" value="2"/>
</dbReference>
<reference evidence="2" key="1">
    <citation type="journal article" date="2022" name="Int. J. Mol. Sci.">
        <title>Draft Genome of Tanacetum Coccineum: Genomic Comparison of Closely Related Tanacetum-Family Plants.</title>
        <authorList>
            <person name="Yamashiro T."/>
            <person name="Shiraishi A."/>
            <person name="Nakayama K."/>
            <person name="Satake H."/>
        </authorList>
    </citation>
    <scope>NUCLEOTIDE SEQUENCE</scope>
</reference>
<dbReference type="PANTHER" id="PTHR24559">
    <property type="entry name" value="TRANSPOSON TY3-I GAG-POL POLYPROTEIN"/>
    <property type="match status" value="1"/>
</dbReference>
<feature type="domain" description="Reverse transcriptase" evidence="1">
    <location>
        <begin position="1"/>
        <end position="245"/>
    </location>
</feature>